<dbReference type="RefSeq" id="WP_212007531.1">
    <property type="nucleotide sequence ID" value="NZ_JAAFYZ010000007.1"/>
</dbReference>
<evidence type="ECO:0000256" key="1">
    <source>
        <dbReference type="ARBA" id="ARBA00006484"/>
    </source>
</evidence>
<dbReference type="SUPFAM" id="SSF51735">
    <property type="entry name" value="NAD(P)-binding Rossmann-fold domains"/>
    <property type="match status" value="1"/>
</dbReference>
<evidence type="ECO:0000256" key="2">
    <source>
        <dbReference type="ARBA" id="ARBA00023002"/>
    </source>
</evidence>
<dbReference type="PRINTS" id="PR00081">
    <property type="entry name" value="GDHRDH"/>
</dbReference>
<dbReference type="PANTHER" id="PTHR43976">
    <property type="entry name" value="SHORT CHAIN DEHYDROGENASE"/>
    <property type="match status" value="1"/>
</dbReference>
<reference evidence="3 4" key="1">
    <citation type="submission" date="2020-02" db="EMBL/GenBank/DDBJ databases">
        <title>Acidophilic actinobacteria isolated from forest soil.</title>
        <authorList>
            <person name="Golinska P."/>
        </authorList>
    </citation>
    <scope>NUCLEOTIDE SEQUENCE [LARGE SCALE GENOMIC DNA]</scope>
    <source>
        <strain evidence="3 4">NL8</strain>
    </source>
</reference>
<dbReference type="InterPro" id="IPR002347">
    <property type="entry name" value="SDR_fam"/>
</dbReference>
<gene>
    <name evidence="3" type="ORF">KGQ19_03245</name>
</gene>
<dbReference type="Pfam" id="PF00106">
    <property type="entry name" value="adh_short"/>
    <property type="match status" value="1"/>
</dbReference>
<dbReference type="Proteomes" id="UP000730482">
    <property type="component" value="Unassembled WGS sequence"/>
</dbReference>
<comment type="similarity">
    <text evidence="1">Belongs to the short-chain dehydrogenases/reductases (SDR) family.</text>
</comment>
<dbReference type="PANTHER" id="PTHR43976:SF16">
    <property type="entry name" value="SHORT-CHAIN DEHYDROGENASE_REDUCTASE FAMILY PROTEIN"/>
    <property type="match status" value="1"/>
</dbReference>
<name>A0ABS5KK49_9ACTN</name>
<dbReference type="InterPro" id="IPR036291">
    <property type="entry name" value="NAD(P)-bd_dom_sf"/>
</dbReference>
<evidence type="ECO:0000313" key="4">
    <source>
        <dbReference type="Proteomes" id="UP000730482"/>
    </source>
</evidence>
<evidence type="ECO:0000313" key="3">
    <source>
        <dbReference type="EMBL" id="MBS2545876.1"/>
    </source>
</evidence>
<keyword evidence="2" id="KW-0560">Oxidoreductase</keyword>
<keyword evidence="4" id="KW-1185">Reference proteome</keyword>
<dbReference type="InterPro" id="IPR051911">
    <property type="entry name" value="SDR_oxidoreductase"/>
</dbReference>
<sequence>MSETWFVAGAAGGLGRHLVGAALAAGHDVLAADIDADGLCELKAVELKAVAATGSLTGRPTGRLVTTELDLTDRLAVDQAVRQAGTAFGGLDVVINSAGHRGVGSVEDMDEQEWRRTIETNLYGSIHLVRAALPILRPRRRGHFVQISTIGGRRAQPGLAAYQTAAWAVGGFFEILARELAPIGIHATVLEPGGIRTARADQPLPTGGWHHEYEPTVGRFARTYQRNPDVQRGDPAKIAEAVLRLTAEPDPPTRLPLGSDAVWLAPQIAAARAAQDAAWRDLSLSTDRDGLPDFTTTEVAHMVRPDQP</sequence>
<comment type="caution">
    <text evidence="3">The sequence shown here is derived from an EMBL/GenBank/DDBJ whole genome shotgun (WGS) entry which is preliminary data.</text>
</comment>
<accession>A0ABS5KK49</accession>
<protein>
    <submittedName>
        <fullName evidence="3">SDR family NAD(P)-dependent oxidoreductase</fullName>
    </submittedName>
</protein>
<organism evidence="3 4">
    <name type="scientific">Catenulispora pinistramenti</name>
    <dbReference type="NCBI Taxonomy" id="2705254"/>
    <lineage>
        <taxon>Bacteria</taxon>
        <taxon>Bacillati</taxon>
        <taxon>Actinomycetota</taxon>
        <taxon>Actinomycetes</taxon>
        <taxon>Catenulisporales</taxon>
        <taxon>Catenulisporaceae</taxon>
        <taxon>Catenulispora</taxon>
    </lineage>
</organism>
<dbReference type="Gene3D" id="3.40.50.720">
    <property type="entry name" value="NAD(P)-binding Rossmann-like Domain"/>
    <property type="match status" value="1"/>
</dbReference>
<proteinExistence type="inferred from homology"/>
<dbReference type="EMBL" id="JAAFYZ010000007">
    <property type="protein sequence ID" value="MBS2545876.1"/>
    <property type="molecule type" value="Genomic_DNA"/>
</dbReference>